<sequence length="366" mass="39561">MSSDTESTAAAIVATFDSLYTSRYCGLAASVLFMFDTFITFDREVACFWAQKRIGGGSLLFFANKWISMTVYGMSVVAFATFSSDKSVERLIQFGKCIIEVCSCSVFSIAFQAFSILQFVPGAVFSALRAFVLSRSKLLGVLVLALSLAPIGANLVLYGYQYSGENFPPFGCLTAYNAPPALNLRLVAWQSVQWHTLIPGTSAQWSEELGLQRTQGYATVHETLAAGYTLLRWNHIFCQSIRLECPPPRPFGDCNAGSDPEASLVTVFTAPITAILISRFLLELQEAHQMVVKLDANDTLHSSRNPQDSAPSFISSLGGFVNPALSGSSDDNEGFDLQVRSPPQATGEEEGGAQTEETAASLIPSA</sequence>
<keyword evidence="5" id="KW-1185">Reference proteome</keyword>
<proteinExistence type="predicted"/>
<dbReference type="Pfam" id="PF20151">
    <property type="entry name" value="DUF6533"/>
    <property type="match status" value="1"/>
</dbReference>
<evidence type="ECO:0000313" key="5">
    <source>
        <dbReference type="Proteomes" id="UP000256964"/>
    </source>
</evidence>
<feature type="region of interest" description="Disordered" evidence="1">
    <location>
        <begin position="324"/>
        <end position="366"/>
    </location>
</feature>
<dbReference type="STRING" id="139420.A0A371CJ85"/>
<organism evidence="4 5">
    <name type="scientific">Lentinus brumalis</name>
    <dbReference type="NCBI Taxonomy" id="2498619"/>
    <lineage>
        <taxon>Eukaryota</taxon>
        <taxon>Fungi</taxon>
        <taxon>Dikarya</taxon>
        <taxon>Basidiomycota</taxon>
        <taxon>Agaricomycotina</taxon>
        <taxon>Agaricomycetes</taxon>
        <taxon>Polyporales</taxon>
        <taxon>Polyporaceae</taxon>
        <taxon>Lentinus</taxon>
    </lineage>
</organism>
<reference evidence="4 5" key="1">
    <citation type="journal article" date="2018" name="Biotechnol. Biofuels">
        <title>Integrative visual omics of the white-rot fungus Polyporus brumalis exposes the biotechnological potential of its oxidative enzymes for delignifying raw plant biomass.</title>
        <authorList>
            <person name="Miyauchi S."/>
            <person name="Rancon A."/>
            <person name="Drula E."/>
            <person name="Hage H."/>
            <person name="Chaduli D."/>
            <person name="Favel A."/>
            <person name="Grisel S."/>
            <person name="Henrissat B."/>
            <person name="Herpoel-Gimbert I."/>
            <person name="Ruiz-Duenas F.J."/>
            <person name="Chevret D."/>
            <person name="Hainaut M."/>
            <person name="Lin J."/>
            <person name="Wang M."/>
            <person name="Pangilinan J."/>
            <person name="Lipzen A."/>
            <person name="Lesage-Meessen L."/>
            <person name="Navarro D."/>
            <person name="Riley R."/>
            <person name="Grigoriev I.V."/>
            <person name="Zhou S."/>
            <person name="Raouche S."/>
            <person name="Rosso M.N."/>
        </authorList>
    </citation>
    <scope>NUCLEOTIDE SEQUENCE [LARGE SCALE GENOMIC DNA]</scope>
    <source>
        <strain evidence="4 5">BRFM 1820</strain>
    </source>
</reference>
<feature type="transmembrane region" description="Helical" evidence="2">
    <location>
        <begin position="138"/>
        <end position="160"/>
    </location>
</feature>
<name>A0A371CJ85_9APHY</name>
<evidence type="ECO:0000256" key="2">
    <source>
        <dbReference type="SAM" id="Phobius"/>
    </source>
</evidence>
<evidence type="ECO:0000313" key="4">
    <source>
        <dbReference type="EMBL" id="RDX40349.1"/>
    </source>
</evidence>
<keyword evidence="2" id="KW-0472">Membrane</keyword>
<keyword evidence="2" id="KW-0812">Transmembrane</keyword>
<protein>
    <recommendedName>
        <fullName evidence="3">DUF6533 domain-containing protein</fullName>
    </recommendedName>
</protein>
<gene>
    <name evidence="4" type="ORF">OH76DRAFT_1490356</name>
</gene>
<feature type="transmembrane region" description="Helical" evidence="2">
    <location>
        <begin position="59"/>
        <end position="82"/>
    </location>
</feature>
<evidence type="ECO:0000256" key="1">
    <source>
        <dbReference type="SAM" id="MobiDB-lite"/>
    </source>
</evidence>
<feature type="domain" description="DUF6533" evidence="3">
    <location>
        <begin position="24"/>
        <end position="68"/>
    </location>
</feature>
<dbReference type="AlphaFoldDB" id="A0A371CJ85"/>
<evidence type="ECO:0000259" key="3">
    <source>
        <dbReference type="Pfam" id="PF20151"/>
    </source>
</evidence>
<dbReference type="EMBL" id="KZ857562">
    <property type="protein sequence ID" value="RDX40349.1"/>
    <property type="molecule type" value="Genomic_DNA"/>
</dbReference>
<feature type="transmembrane region" description="Helical" evidence="2">
    <location>
        <begin position="20"/>
        <end position="39"/>
    </location>
</feature>
<feature type="transmembrane region" description="Helical" evidence="2">
    <location>
        <begin position="109"/>
        <end position="131"/>
    </location>
</feature>
<accession>A0A371CJ85</accession>
<dbReference type="InterPro" id="IPR045340">
    <property type="entry name" value="DUF6533"/>
</dbReference>
<keyword evidence="2" id="KW-1133">Transmembrane helix</keyword>
<dbReference type="Proteomes" id="UP000256964">
    <property type="component" value="Unassembled WGS sequence"/>
</dbReference>